<dbReference type="PROSITE" id="PS50005">
    <property type="entry name" value="TPR"/>
    <property type="match status" value="1"/>
</dbReference>
<dbReference type="EMBL" id="MPUH01000002">
    <property type="protein sequence ID" value="OMJ96197.1"/>
    <property type="molecule type" value="Genomic_DNA"/>
</dbReference>
<evidence type="ECO:0000256" key="1">
    <source>
        <dbReference type="ARBA" id="ARBA00022737"/>
    </source>
</evidence>
<evidence type="ECO:0000256" key="4">
    <source>
        <dbReference type="SAM" id="Coils"/>
    </source>
</evidence>
<accession>A0A1R2D4K1</accession>
<organism evidence="5 6">
    <name type="scientific">Stentor coeruleus</name>
    <dbReference type="NCBI Taxonomy" id="5963"/>
    <lineage>
        <taxon>Eukaryota</taxon>
        <taxon>Sar</taxon>
        <taxon>Alveolata</taxon>
        <taxon>Ciliophora</taxon>
        <taxon>Postciliodesmatophora</taxon>
        <taxon>Heterotrichea</taxon>
        <taxon>Heterotrichida</taxon>
        <taxon>Stentoridae</taxon>
        <taxon>Stentor</taxon>
    </lineage>
</organism>
<dbReference type="Proteomes" id="UP000187209">
    <property type="component" value="Unassembled WGS sequence"/>
</dbReference>
<evidence type="ECO:0008006" key="7">
    <source>
        <dbReference type="Google" id="ProtNLM"/>
    </source>
</evidence>
<evidence type="ECO:0000313" key="6">
    <source>
        <dbReference type="Proteomes" id="UP000187209"/>
    </source>
</evidence>
<evidence type="ECO:0000256" key="3">
    <source>
        <dbReference type="PROSITE-ProRule" id="PRU00339"/>
    </source>
</evidence>
<reference evidence="5 6" key="1">
    <citation type="submission" date="2016-11" db="EMBL/GenBank/DDBJ databases">
        <title>The macronuclear genome of Stentor coeruleus: a giant cell with tiny introns.</title>
        <authorList>
            <person name="Slabodnick M."/>
            <person name="Ruby J.G."/>
            <person name="Reiff S.B."/>
            <person name="Swart E.C."/>
            <person name="Gosai S."/>
            <person name="Prabakaran S."/>
            <person name="Witkowska E."/>
            <person name="Larue G.E."/>
            <person name="Fisher S."/>
            <person name="Freeman R.M."/>
            <person name="Gunawardena J."/>
            <person name="Chu W."/>
            <person name="Stover N.A."/>
            <person name="Gregory B.D."/>
            <person name="Nowacki M."/>
            <person name="Derisi J."/>
            <person name="Roy S.W."/>
            <person name="Marshall W.F."/>
            <person name="Sood P."/>
        </authorList>
    </citation>
    <scope>NUCLEOTIDE SEQUENCE [LARGE SCALE GENOMIC DNA]</scope>
    <source>
        <strain evidence="5">WM001</strain>
    </source>
</reference>
<evidence type="ECO:0000313" key="5">
    <source>
        <dbReference type="EMBL" id="OMJ96197.1"/>
    </source>
</evidence>
<name>A0A1R2D4K1_9CILI</name>
<dbReference type="OrthoDB" id="311289at2759"/>
<dbReference type="SMART" id="SM00028">
    <property type="entry name" value="TPR"/>
    <property type="match status" value="9"/>
</dbReference>
<dbReference type="PANTHER" id="PTHR45641:SF1">
    <property type="entry name" value="AAA+ ATPASE DOMAIN-CONTAINING PROTEIN"/>
    <property type="match status" value="1"/>
</dbReference>
<dbReference type="InterPro" id="IPR011990">
    <property type="entry name" value="TPR-like_helical_dom_sf"/>
</dbReference>
<keyword evidence="4" id="KW-0175">Coiled coil</keyword>
<dbReference type="InterPro" id="IPR019734">
    <property type="entry name" value="TPR_rpt"/>
</dbReference>
<sequence length="615" mass="71589">MFVRNWLRGTKWLHRSIAKLPEVVSPYQQMKEVMSKALQNLSTGVNLDQSHENFAKAVDIARDIYPIYPSKIAKILADIALAYSLYSNSERALEHLQEAKAQLELVKNKDSQEVHEVFVTMAYAYFELEDFEETRKLLEPSISKHKFPDIKHQAIAFDRLAKTMYMVKDRVLAIKYSIDAVNLLKSIECRDLDYARCIQTQGLCYSLCNEYSRSKDCFEEALQILENSSEKSESLVKAQIYESYSKVCVEQGDLQEAVNKALQGNDILKTLNYNPGRMTYLENVCHNINNPESVEALVDEMLEIINEVYGNTEEAANIYGLAAECKYLNENYEESLEIAEKELNIYKQNNDLQSILESYMTICKIYLSLDDIEKAKSYIDLSEGMLKKHPSRLLQSELYYYKYYYYYKIEEDDQAEKFLEMSIQETIEDEENKDQLIQRYTELGNLCQIRTKLERAKECFDKALDLNRKHKGKDNMETAILIGNIGNVYGMMKNYEKALEMMFDSLELKQKLVGNEHHELISTYSMISSTYYMMKEYSLSLEYCEITKELVKKANGENDIELGHLYMMMGEIYGNTMNRVKAKSSYLQAKEVFVENNHQELVDHVMKKIDELDSL</sequence>
<keyword evidence="2 3" id="KW-0802">TPR repeat</keyword>
<feature type="coiled-coil region" evidence="4">
    <location>
        <begin position="86"/>
        <end position="113"/>
    </location>
</feature>
<dbReference type="PANTHER" id="PTHR45641">
    <property type="entry name" value="TETRATRICOPEPTIDE REPEAT PROTEIN (AFU_ORTHOLOGUE AFUA_6G03870)"/>
    <property type="match status" value="1"/>
</dbReference>
<feature type="coiled-coil region" evidence="4">
    <location>
        <begin position="322"/>
        <end position="349"/>
    </location>
</feature>
<proteinExistence type="predicted"/>
<feature type="repeat" description="TPR" evidence="3">
    <location>
        <begin position="437"/>
        <end position="470"/>
    </location>
</feature>
<keyword evidence="1" id="KW-0677">Repeat</keyword>
<gene>
    <name evidence="5" type="ORF">SteCoe_155</name>
</gene>
<dbReference type="Gene3D" id="1.25.40.10">
    <property type="entry name" value="Tetratricopeptide repeat domain"/>
    <property type="match status" value="4"/>
</dbReference>
<comment type="caution">
    <text evidence="5">The sequence shown here is derived from an EMBL/GenBank/DDBJ whole genome shotgun (WGS) entry which is preliminary data.</text>
</comment>
<dbReference type="Pfam" id="PF13424">
    <property type="entry name" value="TPR_12"/>
    <property type="match status" value="1"/>
</dbReference>
<keyword evidence="6" id="KW-1185">Reference proteome</keyword>
<dbReference type="AlphaFoldDB" id="A0A1R2D4K1"/>
<dbReference type="SUPFAM" id="SSF48452">
    <property type="entry name" value="TPR-like"/>
    <property type="match status" value="3"/>
</dbReference>
<evidence type="ECO:0000256" key="2">
    <source>
        <dbReference type="ARBA" id="ARBA00022803"/>
    </source>
</evidence>
<protein>
    <recommendedName>
        <fullName evidence="7">MalT-like TPR region domain-containing protein</fullName>
    </recommendedName>
</protein>